<accession>A0A8H2ZM99</accession>
<dbReference type="Proteomes" id="UP000624404">
    <property type="component" value="Unassembled WGS sequence"/>
</dbReference>
<evidence type="ECO:0000313" key="3">
    <source>
        <dbReference type="Proteomes" id="UP000624404"/>
    </source>
</evidence>
<proteinExistence type="predicted"/>
<reference evidence="2" key="1">
    <citation type="submission" date="2020-10" db="EMBL/GenBank/DDBJ databases">
        <authorList>
            <person name="Kusch S."/>
        </authorList>
    </citation>
    <scope>NUCLEOTIDE SEQUENCE</scope>
    <source>
        <strain evidence="2">SwB9</strain>
    </source>
</reference>
<feature type="compositionally biased region" description="Low complexity" evidence="1">
    <location>
        <begin position="28"/>
        <end position="56"/>
    </location>
</feature>
<dbReference type="AlphaFoldDB" id="A0A8H2ZM99"/>
<comment type="caution">
    <text evidence="2">The sequence shown here is derived from an EMBL/GenBank/DDBJ whole genome shotgun (WGS) entry which is preliminary data.</text>
</comment>
<evidence type="ECO:0000256" key="1">
    <source>
        <dbReference type="SAM" id="MobiDB-lite"/>
    </source>
</evidence>
<feature type="region of interest" description="Disordered" evidence="1">
    <location>
        <begin position="1"/>
        <end position="99"/>
    </location>
</feature>
<sequence>MISNIQRKKASSSSSFSSSLRERDQNTSSSSNSHHQPFSQTSQSQQQYEQYNPEQNTYRRRHRNSSATNWSITSTILNEVPSYQQPSRTLGKTDNHLDPDSYEAFMQNALEEEHRRERHERAARRANDAWQQGFRRPDDTGVRCWLQGCGLAK</sequence>
<dbReference type="EMBL" id="CAJHIA010000011">
    <property type="protein sequence ID" value="CAD6444182.1"/>
    <property type="molecule type" value="Genomic_DNA"/>
</dbReference>
<protein>
    <submittedName>
        <fullName evidence="2">093abd15-fbbe-4936-8520-ccbb6e0e6038-CDS</fullName>
    </submittedName>
</protein>
<keyword evidence="3" id="KW-1185">Reference proteome</keyword>
<gene>
    <name evidence="2" type="ORF">SCLTRI_LOCUS3974</name>
</gene>
<dbReference type="OrthoDB" id="3536000at2759"/>
<feature type="compositionally biased region" description="Basic residues" evidence="1">
    <location>
        <begin position="1"/>
        <end position="10"/>
    </location>
</feature>
<organism evidence="2 3">
    <name type="scientific">Sclerotinia trifoliorum</name>
    <dbReference type="NCBI Taxonomy" id="28548"/>
    <lineage>
        <taxon>Eukaryota</taxon>
        <taxon>Fungi</taxon>
        <taxon>Dikarya</taxon>
        <taxon>Ascomycota</taxon>
        <taxon>Pezizomycotina</taxon>
        <taxon>Leotiomycetes</taxon>
        <taxon>Helotiales</taxon>
        <taxon>Sclerotiniaceae</taxon>
        <taxon>Sclerotinia</taxon>
    </lineage>
</organism>
<evidence type="ECO:0000313" key="2">
    <source>
        <dbReference type="EMBL" id="CAD6444182.1"/>
    </source>
</evidence>
<feature type="compositionally biased region" description="Polar residues" evidence="1">
    <location>
        <begin position="65"/>
        <end position="90"/>
    </location>
</feature>
<name>A0A8H2ZM99_9HELO</name>